<comment type="caution">
    <text evidence="2">The sequence shown here is derived from an EMBL/GenBank/DDBJ whole genome shotgun (WGS) entry which is preliminary data.</text>
</comment>
<protein>
    <submittedName>
        <fullName evidence="2">Uncharacterized protein</fullName>
    </submittedName>
</protein>
<sequence length="789" mass="92863">MHKILFENKLSTYSPFSPFGSSKNSMPGIITKIKNKIQDLFQPSINPSSTIQRIQCYNEQNLDKELSYQFQNNLVIVDHIIPNKDHIPISKRKSLYPFDLYLKELNQNQNQISDEAINNKQIQLKHQEPYLTKTKKQMKFKKNHAKIEKSRKMEVNTQKRDFEFNQKSKNLNVELTQENSSGFLSNNSIKKIKCIDNTIEIVSPYYQQEEQTKGKMSQINQFEIQSFENIKQNQQIGCQQLSDQKNRISKTQNRHSCNIVNFKQFIQENQYFSSSTGTNTKGETQEAIFNMEHISFSQETDSSILEEKQSINDSFKIQNKLYSYFNPNFTEKDNINVNQELKQNKCQDELKIMDQNQISSDNSEQLKQQIQKQRNLRLESEIINLQIQCNLQTQNEKKNQIEKLESDNQVKQEELKFQVKQEELNSQINQVITKKEDSCDNHNQNVFFSHSIQKLENNQNIKELEQNKDQIQQQLQNEQIYPKELFQKQLDEKLDSPLSQNTLLSMNCESTTKNSNIIQENDKQKEFIMKTNQTLGQNNPFLDTSSHISSDQVSQYFLQGLLTGNSQNPQQQQQIIKVQNPLDIFQMQNNNQLFNFNVLVENQGYQAQSQNLYTQQYLTQKNDQCLIYKQMEIIDQIPLSNQFHLNQQNNYQQPIQNYYYPTYEQKQYREPVAFQQSQSSIPWVGFQSPIQQQNPYPQMQQSSFQISSINLFQSNSSMANSNPNCCQEEITNNHIYTKQDVLSFFQDTNKKQDQNLFTLDSIQNSNTQAQNLNSSFTRGYRKKQRINNN</sequence>
<feature type="coiled-coil region" evidence="1">
    <location>
        <begin position="454"/>
        <end position="481"/>
    </location>
</feature>
<evidence type="ECO:0000313" key="3">
    <source>
        <dbReference type="Proteomes" id="UP000689195"/>
    </source>
</evidence>
<evidence type="ECO:0000313" key="2">
    <source>
        <dbReference type="EMBL" id="CAD8177837.1"/>
    </source>
</evidence>
<keyword evidence="1" id="KW-0175">Coiled coil</keyword>
<dbReference type="OrthoDB" id="309917at2759"/>
<dbReference type="AlphaFoldDB" id="A0A8S1VLS0"/>
<proteinExistence type="predicted"/>
<feature type="coiled-coil region" evidence="1">
    <location>
        <begin position="394"/>
        <end position="421"/>
    </location>
</feature>
<dbReference type="EMBL" id="CAJJDO010000068">
    <property type="protein sequence ID" value="CAD8177837.1"/>
    <property type="molecule type" value="Genomic_DNA"/>
</dbReference>
<name>A0A8S1VLS0_9CILI</name>
<reference evidence="2" key="1">
    <citation type="submission" date="2021-01" db="EMBL/GenBank/DDBJ databases">
        <authorList>
            <consortium name="Genoscope - CEA"/>
            <person name="William W."/>
        </authorList>
    </citation>
    <scope>NUCLEOTIDE SEQUENCE</scope>
</reference>
<dbReference type="Proteomes" id="UP000689195">
    <property type="component" value="Unassembled WGS sequence"/>
</dbReference>
<organism evidence="2 3">
    <name type="scientific">Paramecium pentaurelia</name>
    <dbReference type="NCBI Taxonomy" id="43138"/>
    <lineage>
        <taxon>Eukaryota</taxon>
        <taxon>Sar</taxon>
        <taxon>Alveolata</taxon>
        <taxon>Ciliophora</taxon>
        <taxon>Intramacronucleata</taxon>
        <taxon>Oligohymenophorea</taxon>
        <taxon>Peniculida</taxon>
        <taxon>Parameciidae</taxon>
        <taxon>Paramecium</taxon>
    </lineage>
</organism>
<accession>A0A8S1VLS0</accession>
<evidence type="ECO:0000256" key="1">
    <source>
        <dbReference type="SAM" id="Coils"/>
    </source>
</evidence>
<gene>
    <name evidence="2" type="ORF">PPENT_87.1.T0680126</name>
</gene>
<keyword evidence="3" id="KW-1185">Reference proteome</keyword>